<dbReference type="Proteomes" id="UP000245423">
    <property type="component" value="Chromosome 1"/>
</dbReference>
<organism evidence="1 2">
    <name type="scientific">[Clostridium] ultunense Esp</name>
    <dbReference type="NCBI Taxonomy" id="1288971"/>
    <lineage>
        <taxon>Bacteria</taxon>
        <taxon>Bacillati</taxon>
        <taxon>Bacillota</taxon>
        <taxon>Tissierellia</taxon>
        <taxon>Tissierellales</taxon>
        <taxon>Tepidimicrobiaceae</taxon>
        <taxon>Schnuerera</taxon>
    </lineage>
</organism>
<reference evidence="1 2" key="1">
    <citation type="submission" date="2016-11" db="EMBL/GenBank/DDBJ databases">
        <authorList>
            <person name="Manzoor S."/>
        </authorList>
    </citation>
    <scope>NUCLEOTIDE SEQUENCE [LARGE SCALE GENOMIC DNA]</scope>
    <source>
        <strain evidence="1">Clostridium ultunense strain Esp</strain>
    </source>
</reference>
<protein>
    <submittedName>
        <fullName evidence="1">Uncharacterized protein</fullName>
    </submittedName>
</protein>
<accession>A0A1M4PPD1</accession>
<dbReference type="EMBL" id="LT669839">
    <property type="protein sequence ID" value="SHD77341.1"/>
    <property type="molecule type" value="Genomic_DNA"/>
</dbReference>
<dbReference type="AlphaFoldDB" id="A0A1M4PPD1"/>
<evidence type="ECO:0000313" key="1">
    <source>
        <dbReference type="EMBL" id="SHD77341.1"/>
    </source>
</evidence>
<evidence type="ECO:0000313" key="2">
    <source>
        <dbReference type="Proteomes" id="UP000245423"/>
    </source>
</evidence>
<name>A0A1M4PPD1_9FIRM</name>
<keyword evidence="2" id="KW-1185">Reference proteome</keyword>
<gene>
    <name evidence="1" type="ORF">CUESP1_1984</name>
</gene>
<sequence>MRKVLEDGTLPLNEELFSLR</sequence>
<proteinExistence type="predicted"/>